<evidence type="ECO:0000259" key="1">
    <source>
        <dbReference type="PROSITE" id="PS50878"/>
    </source>
</evidence>
<dbReference type="Pfam" id="PF00078">
    <property type="entry name" value="RVT_1"/>
    <property type="match status" value="1"/>
</dbReference>
<dbReference type="PANTHER" id="PTHR34047:SF8">
    <property type="entry name" value="PROTEIN YKFC"/>
    <property type="match status" value="1"/>
</dbReference>
<accession>A0A1G2P456</accession>
<dbReference type="EMBL" id="MHSL01000031">
    <property type="protein sequence ID" value="OHA43125.1"/>
    <property type="molecule type" value="Genomic_DNA"/>
</dbReference>
<dbReference type="InterPro" id="IPR051083">
    <property type="entry name" value="GrpII_Intron_Splice-Mob/Def"/>
</dbReference>
<evidence type="ECO:0000313" key="2">
    <source>
        <dbReference type="EMBL" id="OHA43125.1"/>
    </source>
</evidence>
<dbReference type="InterPro" id="IPR000477">
    <property type="entry name" value="RT_dom"/>
</dbReference>
<organism evidence="2 3">
    <name type="scientific">Candidatus Taylorbacteria bacterium RIFCSPLOWO2_12_FULL_44_15c</name>
    <dbReference type="NCBI Taxonomy" id="1802333"/>
    <lineage>
        <taxon>Bacteria</taxon>
        <taxon>Candidatus Tayloriibacteriota</taxon>
    </lineage>
</organism>
<protein>
    <recommendedName>
        <fullName evidence="1">Reverse transcriptase domain-containing protein</fullName>
    </recommendedName>
</protein>
<dbReference type="PANTHER" id="PTHR34047">
    <property type="entry name" value="NUCLEAR INTRON MATURASE 1, MITOCHONDRIAL-RELATED"/>
    <property type="match status" value="1"/>
</dbReference>
<sequence>MSGIQFNHSYEDIISLEDLLGAWREFVKGKRKKLDVQEFSLRLMDNVISLHNDLRAKTYRHGSYRAFRISDPKPRNIHKASVRDRLLHRAVYRKLYPFFDQTFIADSFSCRNEKGTHKAINRFRTFVWKVSKNNTKSCWVLKCDIRKFFANIDHGILLRILRKRIFDEEIIQLLAEIINSFYTAGFYGRGLPLGNLTSQLFANIYLNEFDQFMKHKIKAKFYIRYADDFVVFSESRTWLEEILFQMKNFLRDTLKLEINIDKIFIKTVASGADFLGWVHFPNHRVLRMTTKRRMFKRLVENPKQESITSYLGLLKCGNCYQLTETILDFWGAKQIVC</sequence>
<comment type="caution">
    <text evidence="2">The sequence shown here is derived from an EMBL/GenBank/DDBJ whole genome shotgun (WGS) entry which is preliminary data.</text>
</comment>
<dbReference type="AlphaFoldDB" id="A0A1G2P456"/>
<dbReference type="InterPro" id="IPR043128">
    <property type="entry name" value="Rev_trsase/Diguanyl_cyclase"/>
</dbReference>
<dbReference type="Gene3D" id="3.30.70.270">
    <property type="match status" value="1"/>
</dbReference>
<reference evidence="2 3" key="1">
    <citation type="journal article" date="2016" name="Nat. Commun.">
        <title>Thousands of microbial genomes shed light on interconnected biogeochemical processes in an aquifer system.</title>
        <authorList>
            <person name="Anantharaman K."/>
            <person name="Brown C.T."/>
            <person name="Hug L.A."/>
            <person name="Sharon I."/>
            <person name="Castelle C.J."/>
            <person name="Probst A.J."/>
            <person name="Thomas B.C."/>
            <person name="Singh A."/>
            <person name="Wilkins M.J."/>
            <person name="Karaoz U."/>
            <person name="Brodie E.L."/>
            <person name="Williams K.H."/>
            <person name="Hubbard S.S."/>
            <person name="Banfield J.F."/>
        </authorList>
    </citation>
    <scope>NUCLEOTIDE SEQUENCE [LARGE SCALE GENOMIC DNA]</scope>
</reference>
<evidence type="ECO:0000313" key="3">
    <source>
        <dbReference type="Proteomes" id="UP000176355"/>
    </source>
</evidence>
<proteinExistence type="predicted"/>
<gene>
    <name evidence="2" type="ORF">A3G03_00155</name>
</gene>
<dbReference type="InterPro" id="IPR043502">
    <property type="entry name" value="DNA/RNA_pol_sf"/>
</dbReference>
<feature type="domain" description="Reverse transcriptase" evidence="1">
    <location>
        <begin position="48"/>
        <end position="279"/>
    </location>
</feature>
<dbReference type="STRING" id="1802333.A3G03_00155"/>
<dbReference type="SUPFAM" id="SSF56672">
    <property type="entry name" value="DNA/RNA polymerases"/>
    <property type="match status" value="1"/>
</dbReference>
<dbReference type="PROSITE" id="PS50878">
    <property type="entry name" value="RT_POL"/>
    <property type="match status" value="1"/>
</dbReference>
<name>A0A1G2P456_9BACT</name>
<dbReference type="CDD" id="cd01651">
    <property type="entry name" value="RT_G2_intron"/>
    <property type="match status" value="1"/>
</dbReference>
<dbReference type="Proteomes" id="UP000176355">
    <property type="component" value="Unassembled WGS sequence"/>
</dbReference>